<dbReference type="InterPro" id="IPR001611">
    <property type="entry name" value="Leu-rich_rpt"/>
</dbReference>
<reference evidence="12 13" key="1">
    <citation type="submission" date="2025-04" db="UniProtKB">
        <authorList>
            <consortium name="RefSeq"/>
        </authorList>
    </citation>
    <scope>IDENTIFICATION</scope>
    <source>
        <tissue evidence="12 13">Blood</tissue>
    </source>
</reference>
<dbReference type="SUPFAM" id="SSF52540">
    <property type="entry name" value="P-loop containing nucleoside triphosphate hydrolases"/>
    <property type="match status" value="1"/>
</dbReference>
<dbReference type="GO" id="GO:0045087">
    <property type="term" value="P:innate immune response"/>
    <property type="evidence" value="ECO:0007669"/>
    <property type="project" value="UniProtKB-KW"/>
</dbReference>
<comment type="subcellular location">
    <subcellularLocation>
        <location evidence="1">Inflammasome</location>
    </subcellularLocation>
</comment>
<sequence>MSAGLATEADVEAFEQYLGNFTSGQLMKLSQHFRPEFIYVTENDVPAVLQELTIRKAITHQKAQIYADLEKHHDSTKAAETLVDDILAESKDAALGLWKCFFALRSRWPHPNLQGMVEEIIQNGDALLEEILLNEAGYNLDPEVKACQEEHKSILREQTRTLKESGSRAQLEGQSFPILNRYVEIKMISDVHFRKQSAEEHEALAAAGELNEYRLRHKMQAELEQITADRLFRWCFQSRRLPRSVMVCGVAGVGKTTLVQKFVFDWATERHYQKFAFVFLFSFRNLNALGPTTSLERLIQQEYPRLSNKLQTILQEPKKLLFIFDGLDESNSDLDLRRHSTQALCLQVGDVKPVNVIVASLLKQTLLEGCSVLLTSRPNKLVHLETGILHRVASIVGFLSRERERYFRNFFGDDVIANKALAYVRGSQVLYTLCYNPSYCWITCTALQPCFTSKMGQPLPLPKTVTQLFVSYIKYMLANHSRELPGSLEVREVLIKLGWLADYGLNNHTLVFDQNYLEAFALDKSPFLTAFLVENIQGSSVSQVTYSFVHLTIQEFFAALVHYLDFKEENFQDVMAGTRRNQDGEYEIFSRFLCGLSHPATRAPLQETLGTFSAVTTKRVIEWLTKMDWKVFINMDAGGRKRNVGNKRKAMNIFNLLFEAHNSQLVRLVVEETARMDFSELYLMPVDCIILAYIISCCKQIQHLNLDSCLIQVEGLQKLGPQLHIIRDLSLSNNDLRDPAIKDIACALKHSDCKLESLSLANNVFTEPCCEDLGLALLENQTLLRLDLTKNKLQERGLSYLLKAFSSPRCKIKELVLRENSLSDASCRTLCSALAGKSSLQLLNLNGNYFTDGCYEEMCDLILSSPALTEIRLSLNQFSPEKEESLKQLANLREGFIIHV</sequence>
<dbReference type="Gene3D" id="3.40.50.300">
    <property type="entry name" value="P-loop containing nucleotide triphosphate hydrolases"/>
    <property type="match status" value="1"/>
</dbReference>
<dbReference type="AlphaFoldDB" id="A0AA97L9R1"/>
<dbReference type="KEGG" id="emc:129337167"/>
<dbReference type="InterPro" id="IPR050637">
    <property type="entry name" value="NLRP_innate_immun_reg"/>
</dbReference>
<keyword evidence="11" id="KW-1185">Reference proteome</keyword>
<dbReference type="Gene3D" id="3.80.10.10">
    <property type="entry name" value="Ribonuclease Inhibitor"/>
    <property type="match status" value="1"/>
</dbReference>
<evidence type="ECO:0000256" key="9">
    <source>
        <dbReference type="ARBA" id="ARBA00023233"/>
    </source>
</evidence>
<dbReference type="InterPro" id="IPR041267">
    <property type="entry name" value="NLRP_HD2"/>
</dbReference>
<dbReference type="Pfam" id="PF05729">
    <property type="entry name" value="NACHT"/>
    <property type="match status" value="1"/>
</dbReference>
<dbReference type="InterPro" id="IPR041075">
    <property type="entry name" value="NOD1/2_WH"/>
</dbReference>
<dbReference type="GeneID" id="129337167"/>
<dbReference type="InterPro" id="IPR027417">
    <property type="entry name" value="P-loop_NTPase"/>
</dbReference>
<keyword evidence="4" id="KW-0677">Repeat</keyword>
<name>A0AA97L9R1_EUBMA</name>
<evidence type="ECO:0000256" key="5">
    <source>
        <dbReference type="ARBA" id="ARBA00022741"/>
    </source>
</evidence>
<dbReference type="GO" id="GO:0005524">
    <property type="term" value="F:ATP binding"/>
    <property type="evidence" value="ECO:0007669"/>
    <property type="project" value="UniProtKB-KW"/>
</dbReference>
<accession>A0AA97L9R1</accession>
<dbReference type="Pfam" id="PF13516">
    <property type="entry name" value="LRR_6"/>
    <property type="match status" value="1"/>
</dbReference>
<keyword evidence="8" id="KW-0395">Inflammatory response</keyword>
<dbReference type="RefSeq" id="XP_054846702.1">
    <property type="nucleotide sequence ID" value="XM_054990727.1"/>
</dbReference>
<evidence type="ECO:0000313" key="13">
    <source>
        <dbReference type="RefSeq" id="XP_054846781.1"/>
    </source>
</evidence>
<protein>
    <submittedName>
        <fullName evidence="12 13">NACHT, LRR and PYD domains-containing protein 3-like isoform X1</fullName>
    </submittedName>
</protein>
<proteinExistence type="inferred from homology"/>
<dbReference type="Proteomes" id="UP001190640">
    <property type="component" value="Chromosome 1"/>
</dbReference>
<dbReference type="PROSITE" id="PS50837">
    <property type="entry name" value="NACHT"/>
    <property type="match status" value="1"/>
</dbReference>
<dbReference type="InterPro" id="IPR007111">
    <property type="entry name" value="NACHT_NTPase"/>
</dbReference>
<keyword evidence="3" id="KW-0963">Cytoplasm</keyword>
<evidence type="ECO:0000256" key="3">
    <source>
        <dbReference type="ARBA" id="ARBA00022490"/>
    </source>
</evidence>
<evidence type="ECO:0000256" key="2">
    <source>
        <dbReference type="ARBA" id="ARBA00008665"/>
    </source>
</evidence>
<keyword evidence="5" id="KW-0547">Nucleotide-binding</keyword>
<dbReference type="SUPFAM" id="SSF52047">
    <property type="entry name" value="RNI-like"/>
    <property type="match status" value="1"/>
</dbReference>
<keyword evidence="9" id="KW-1271">Inflammasome</keyword>
<evidence type="ECO:0000313" key="12">
    <source>
        <dbReference type="RefSeq" id="XP_054846702.1"/>
    </source>
</evidence>
<gene>
    <name evidence="12 13" type="primary">LOC129337167</name>
</gene>
<dbReference type="RefSeq" id="XP_054846781.1">
    <property type="nucleotide sequence ID" value="XM_054990806.1"/>
</dbReference>
<dbReference type="SMART" id="SM00368">
    <property type="entry name" value="LRR_RI"/>
    <property type="match status" value="5"/>
</dbReference>
<evidence type="ECO:0000313" key="11">
    <source>
        <dbReference type="Proteomes" id="UP001190640"/>
    </source>
</evidence>
<dbReference type="Pfam" id="PF17779">
    <property type="entry name" value="WHD_NOD2"/>
    <property type="match status" value="1"/>
</dbReference>
<evidence type="ECO:0000256" key="7">
    <source>
        <dbReference type="ARBA" id="ARBA00022843"/>
    </source>
</evidence>
<evidence type="ECO:0000256" key="8">
    <source>
        <dbReference type="ARBA" id="ARBA00023198"/>
    </source>
</evidence>
<dbReference type="InterPro" id="IPR032675">
    <property type="entry name" value="LRR_dom_sf"/>
</dbReference>
<dbReference type="PANTHER" id="PTHR45690:SF19">
    <property type="entry name" value="NACHT, LRR AND PYD DOMAINS-CONTAINING PROTEIN 3"/>
    <property type="match status" value="1"/>
</dbReference>
<keyword evidence="6" id="KW-0067">ATP-binding</keyword>
<organism evidence="11 13">
    <name type="scientific">Eublepharis macularius</name>
    <name type="common">Leopard gecko</name>
    <name type="synonym">Cyrtodactylus macularius</name>
    <dbReference type="NCBI Taxonomy" id="481883"/>
    <lineage>
        <taxon>Eukaryota</taxon>
        <taxon>Metazoa</taxon>
        <taxon>Chordata</taxon>
        <taxon>Craniata</taxon>
        <taxon>Vertebrata</taxon>
        <taxon>Euteleostomi</taxon>
        <taxon>Lepidosauria</taxon>
        <taxon>Squamata</taxon>
        <taxon>Bifurcata</taxon>
        <taxon>Gekkota</taxon>
        <taxon>Eublepharidae</taxon>
        <taxon>Eublepharinae</taxon>
        <taxon>Eublepharis</taxon>
    </lineage>
</organism>
<evidence type="ECO:0000256" key="6">
    <source>
        <dbReference type="ARBA" id="ARBA00022840"/>
    </source>
</evidence>
<evidence type="ECO:0000256" key="1">
    <source>
        <dbReference type="ARBA" id="ARBA00004110"/>
    </source>
</evidence>
<comment type="similarity">
    <text evidence="2">Belongs to the NLRP family.</text>
</comment>
<keyword evidence="7" id="KW-0832">Ubl conjugation</keyword>
<dbReference type="GO" id="GO:0005829">
    <property type="term" value="C:cytosol"/>
    <property type="evidence" value="ECO:0007669"/>
    <property type="project" value="UniProtKB-SubCell"/>
</dbReference>
<dbReference type="Pfam" id="PF17776">
    <property type="entry name" value="NLRC4_HD2"/>
    <property type="match status" value="1"/>
</dbReference>
<dbReference type="PANTHER" id="PTHR45690">
    <property type="entry name" value="NACHT, LRR AND PYD DOMAINS-CONTAINING PROTEIN 12"/>
    <property type="match status" value="1"/>
</dbReference>
<evidence type="ECO:0000256" key="4">
    <source>
        <dbReference type="ARBA" id="ARBA00022737"/>
    </source>
</evidence>
<feature type="domain" description="NACHT" evidence="10">
    <location>
        <begin position="243"/>
        <end position="379"/>
    </location>
</feature>
<dbReference type="GO" id="GO:0006954">
    <property type="term" value="P:inflammatory response"/>
    <property type="evidence" value="ECO:0007669"/>
    <property type="project" value="UniProtKB-KW"/>
</dbReference>
<evidence type="ECO:0000259" key="10">
    <source>
        <dbReference type="PROSITE" id="PS50837"/>
    </source>
</evidence>